<comment type="similarity">
    <text evidence="1 6">Belongs to the RpoE family.</text>
</comment>
<evidence type="ECO:0000313" key="9">
    <source>
        <dbReference type="EMBL" id="CAG9606703.1"/>
    </source>
</evidence>
<dbReference type="InterPro" id="IPR038087">
    <property type="entry name" value="RNAP_delta_N_dom_sf"/>
</dbReference>
<feature type="region of interest" description="Disordered" evidence="7">
    <location>
        <begin position="156"/>
        <end position="193"/>
    </location>
</feature>
<dbReference type="InterPro" id="IPR007759">
    <property type="entry name" value="Asxl_HARE-HTH"/>
</dbReference>
<gene>
    <name evidence="6 9" type="primary">rpoE</name>
    <name evidence="9" type="ORF">NEOCIP111885_00391</name>
</gene>
<name>A0A9C7G6P3_9BACI</name>
<dbReference type="GO" id="GO:0006355">
    <property type="term" value="P:regulation of DNA-templated transcription"/>
    <property type="evidence" value="ECO:0007669"/>
    <property type="project" value="UniProtKB-UniRule"/>
</dbReference>
<dbReference type="NCBIfam" id="TIGR04567">
    <property type="entry name" value="RNAP_delt_lowGC"/>
    <property type="match status" value="1"/>
</dbReference>
<feature type="region of interest" description="Disordered" evidence="7">
    <location>
        <begin position="98"/>
        <end position="131"/>
    </location>
</feature>
<accession>A0A9C7G6P3</accession>
<comment type="function">
    <text evidence="6">Participates in both the initiation and recycling phases of transcription. In the presence of the delta subunit, RNAP displays an increased specificity of transcription, a decreased affinity for nucleic acids, and an increased efficiency of RNA synthesis because of enhanced recycling.</text>
</comment>
<keyword evidence="4 6" id="KW-0548">Nucleotidyltransferase</keyword>
<evidence type="ECO:0000256" key="2">
    <source>
        <dbReference type="ARBA" id="ARBA00022478"/>
    </source>
</evidence>
<feature type="domain" description="HTH HARE-type" evidence="8">
    <location>
        <begin position="14"/>
        <end position="82"/>
    </location>
</feature>
<evidence type="ECO:0000313" key="10">
    <source>
        <dbReference type="Proteomes" id="UP000789845"/>
    </source>
</evidence>
<sequence>MSLAQFTKQELVDMSLVDMAYAIIESNNKQTVAFTEIMDIIVAATGKSQSEVRAKIAQFYTDMNIDGRFLCMGDNRWGLRSWYPVEQAEEDTITQIKPKKAKKKKLKDEDDDYEDDDLDYDDLDEFEDDDLLDDEEEIFDEIDEDEDLLEDDEELIDEDEELIDEIDVVDDELVDDEEEEEDDLTLDEEDDDL</sequence>
<dbReference type="HAMAP" id="MF_00357">
    <property type="entry name" value="RNApol_bact_RpoE"/>
    <property type="match status" value="1"/>
</dbReference>
<dbReference type="GO" id="GO:0000428">
    <property type="term" value="C:DNA-directed RNA polymerase complex"/>
    <property type="evidence" value="ECO:0007669"/>
    <property type="project" value="UniProtKB-KW"/>
</dbReference>
<comment type="caution">
    <text evidence="9">The sequence shown here is derived from an EMBL/GenBank/DDBJ whole genome shotgun (WGS) entry which is preliminary data.</text>
</comment>
<evidence type="ECO:0000256" key="5">
    <source>
        <dbReference type="ARBA" id="ARBA00023163"/>
    </source>
</evidence>
<evidence type="ECO:0000256" key="4">
    <source>
        <dbReference type="ARBA" id="ARBA00022695"/>
    </source>
</evidence>
<evidence type="ECO:0000256" key="6">
    <source>
        <dbReference type="HAMAP-Rule" id="MF_00357"/>
    </source>
</evidence>
<evidence type="ECO:0000256" key="7">
    <source>
        <dbReference type="SAM" id="MobiDB-lite"/>
    </source>
</evidence>
<keyword evidence="5 6" id="KW-0804">Transcription</keyword>
<dbReference type="AlphaFoldDB" id="A0A9C7G6P3"/>
<keyword evidence="2 6" id="KW-0240">DNA-directed RNA polymerase</keyword>
<evidence type="ECO:0000259" key="8">
    <source>
        <dbReference type="PROSITE" id="PS51913"/>
    </source>
</evidence>
<keyword evidence="10" id="KW-1185">Reference proteome</keyword>
<dbReference type="GO" id="GO:0003899">
    <property type="term" value="F:DNA-directed RNA polymerase activity"/>
    <property type="evidence" value="ECO:0007669"/>
    <property type="project" value="UniProtKB-UniRule"/>
</dbReference>
<dbReference type="Pfam" id="PF05066">
    <property type="entry name" value="HARE-HTH"/>
    <property type="match status" value="1"/>
</dbReference>
<dbReference type="Proteomes" id="UP000789845">
    <property type="component" value="Unassembled WGS sequence"/>
</dbReference>
<feature type="compositionally biased region" description="Acidic residues" evidence="7">
    <location>
        <begin position="109"/>
        <end position="131"/>
    </location>
</feature>
<reference evidence="9" key="1">
    <citation type="submission" date="2021-10" db="EMBL/GenBank/DDBJ databases">
        <authorList>
            <person name="Criscuolo A."/>
        </authorList>
    </citation>
    <scope>NUCLEOTIDE SEQUENCE</scope>
    <source>
        <strain evidence="9">CIP111885</strain>
    </source>
</reference>
<protein>
    <recommendedName>
        <fullName evidence="6">Probable DNA-directed RNA polymerase subunit delta</fullName>
    </recommendedName>
    <alternativeName>
        <fullName evidence="6">RNAP delta factor</fullName>
    </alternativeName>
</protein>
<evidence type="ECO:0000256" key="1">
    <source>
        <dbReference type="ARBA" id="ARBA00009828"/>
    </source>
</evidence>
<organism evidence="9 10">
    <name type="scientific">Pseudoneobacillus rhizosphaerae</name>
    <dbReference type="NCBI Taxonomy" id="2880968"/>
    <lineage>
        <taxon>Bacteria</taxon>
        <taxon>Bacillati</taxon>
        <taxon>Bacillota</taxon>
        <taxon>Bacilli</taxon>
        <taxon>Bacillales</taxon>
        <taxon>Bacillaceae</taxon>
        <taxon>Pseudoneobacillus</taxon>
    </lineage>
</organism>
<dbReference type="GO" id="GO:0006351">
    <property type="term" value="P:DNA-templated transcription"/>
    <property type="evidence" value="ECO:0007669"/>
    <property type="project" value="InterPro"/>
</dbReference>
<dbReference type="PROSITE" id="PS51913">
    <property type="entry name" value="HTH_HARE"/>
    <property type="match status" value="1"/>
</dbReference>
<dbReference type="InterPro" id="IPR029757">
    <property type="entry name" value="RpoE"/>
</dbReference>
<evidence type="ECO:0000256" key="3">
    <source>
        <dbReference type="ARBA" id="ARBA00022679"/>
    </source>
</evidence>
<dbReference type="Gene3D" id="1.10.10.1250">
    <property type="entry name" value="RNA polymerase, subunit delta, N-terminal domain"/>
    <property type="match status" value="1"/>
</dbReference>
<proteinExistence type="inferred from homology"/>
<keyword evidence="3 6" id="KW-0808">Transferase</keyword>
<dbReference type="EMBL" id="CAKJTG010000002">
    <property type="protein sequence ID" value="CAG9606703.1"/>
    <property type="molecule type" value="Genomic_DNA"/>
</dbReference>
<comment type="subunit">
    <text evidence="6">RNAP is composed of a core of 2 alpha, a beta and a beta' subunits. The core is associated with a delta subunit and one of several sigma factors.</text>
</comment>